<dbReference type="RefSeq" id="WP_084017890.1">
    <property type="nucleotide sequence ID" value="NZ_FWXS01000008.1"/>
</dbReference>
<name>A0A1W2BZL3_9FLAO</name>
<keyword evidence="3" id="KW-1185">Reference proteome</keyword>
<evidence type="ECO:0000313" key="3">
    <source>
        <dbReference type="Proteomes" id="UP000192393"/>
    </source>
</evidence>
<evidence type="ECO:0008006" key="4">
    <source>
        <dbReference type="Google" id="ProtNLM"/>
    </source>
</evidence>
<dbReference type="AlphaFoldDB" id="A0A1W2BZL3"/>
<feature type="signal peptide" evidence="1">
    <location>
        <begin position="1"/>
        <end position="20"/>
    </location>
</feature>
<dbReference type="EMBL" id="FWXS01000008">
    <property type="protein sequence ID" value="SMC78194.1"/>
    <property type="molecule type" value="Genomic_DNA"/>
</dbReference>
<keyword evidence="1" id="KW-0732">Signal</keyword>
<dbReference type="OrthoDB" id="1345111at2"/>
<evidence type="ECO:0000256" key="1">
    <source>
        <dbReference type="SAM" id="SignalP"/>
    </source>
</evidence>
<evidence type="ECO:0000313" key="2">
    <source>
        <dbReference type="EMBL" id="SMC78194.1"/>
    </source>
</evidence>
<sequence length="260" mass="27725">MTKLITSLIVVLLGANLNYAQVGIGTETPQAMLDVAGTVLVQGETTLQQPLKLEYIHSEAVTQLTGNEIVLIADLNDQNIVKEVSLQNLSNGLGTYDLNRPNTSIYAAKKTSGFTLLSIGLLVAGFRPIDFTNANRTIGNQALFSDTTHAYTVPSSGVYEIDFDFKMGTGLQASLLTGNPGIGIVRTRGGSSILLDSKSFSGLGALLNITITDTKMNFVYSLQQDDQLTFGMTNSSVITLSLLTSSIASFHIRKIAGSPQ</sequence>
<proteinExistence type="predicted"/>
<reference evidence="2 3" key="1">
    <citation type="submission" date="2017-04" db="EMBL/GenBank/DDBJ databases">
        <authorList>
            <person name="Afonso C.L."/>
            <person name="Miller P.J."/>
            <person name="Scott M.A."/>
            <person name="Spackman E."/>
            <person name="Goraichik I."/>
            <person name="Dimitrov K.M."/>
            <person name="Suarez D.L."/>
            <person name="Swayne D.E."/>
        </authorList>
    </citation>
    <scope>NUCLEOTIDE SEQUENCE [LARGE SCALE GENOMIC DNA]</scope>
    <source>
        <strain evidence="2 3">CGMCC 1.12708</strain>
    </source>
</reference>
<dbReference type="Proteomes" id="UP000192393">
    <property type="component" value="Unassembled WGS sequence"/>
</dbReference>
<accession>A0A1W2BZL3</accession>
<protein>
    <recommendedName>
        <fullName evidence="4">C1q domain-containing protein</fullName>
    </recommendedName>
</protein>
<organism evidence="2 3">
    <name type="scientific">Moheibacter sediminis</name>
    <dbReference type="NCBI Taxonomy" id="1434700"/>
    <lineage>
        <taxon>Bacteria</taxon>
        <taxon>Pseudomonadati</taxon>
        <taxon>Bacteroidota</taxon>
        <taxon>Flavobacteriia</taxon>
        <taxon>Flavobacteriales</taxon>
        <taxon>Weeksellaceae</taxon>
        <taxon>Moheibacter</taxon>
    </lineage>
</organism>
<gene>
    <name evidence="2" type="ORF">SAMN06296427_1086</name>
</gene>
<feature type="chain" id="PRO_5013071564" description="C1q domain-containing protein" evidence="1">
    <location>
        <begin position="21"/>
        <end position="260"/>
    </location>
</feature>
<dbReference type="STRING" id="1434700.SAMN06296427_1086"/>